<dbReference type="InterPro" id="IPR058533">
    <property type="entry name" value="Cation_efflux_TM"/>
</dbReference>
<evidence type="ECO:0000259" key="8">
    <source>
        <dbReference type="Pfam" id="PF01545"/>
    </source>
</evidence>
<dbReference type="STRING" id="1123303.GCA_000372425_00388"/>
<dbReference type="GO" id="GO:0008324">
    <property type="term" value="F:monoatomic cation transmembrane transporter activity"/>
    <property type="evidence" value="ECO:0007669"/>
    <property type="project" value="InterPro"/>
</dbReference>
<proteinExistence type="inferred from homology"/>
<evidence type="ECO:0000256" key="1">
    <source>
        <dbReference type="ARBA" id="ARBA00004141"/>
    </source>
</evidence>
<evidence type="ECO:0000256" key="7">
    <source>
        <dbReference type="SAM" id="Phobius"/>
    </source>
</evidence>
<protein>
    <submittedName>
        <fullName evidence="10">Cation efflux transporter</fullName>
    </submittedName>
</protein>
<keyword evidence="6 7" id="KW-0472">Membrane</keyword>
<organism evidence="10 11">
    <name type="scientific">Streptococcus ferus</name>
    <dbReference type="NCBI Taxonomy" id="1345"/>
    <lineage>
        <taxon>Bacteria</taxon>
        <taxon>Bacillati</taxon>
        <taxon>Bacillota</taxon>
        <taxon>Bacilli</taxon>
        <taxon>Lactobacillales</taxon>
        <taxon>Streptococcaceae</taxon>
        <taxon>Streptococcus</taxon>
    </lineage>
</organism>
<dbReference type="Pfam" id="PF16916">
    <property type="entry name" value="ZT_dimer"/>
    <property type="match status" value="1"/>
</dbReference>
<dbReference type="GO" id="GO:0016020">
    <property type="term" value="C:membrane"/>
    <property type="evidence" value="ECO:0007669"/>
    <property type="project" value="UniProtKB-SubCell"/>
</dbReference>
<dbReference type="KEGG" id="sfer:NCTC12278_00858"/>
<keyword evidence="11" id="KW-1185">Reference proteome</keyword>
<dbReference type="SUPFAM" id="SSF161111">
    <property type="entry name" value="Cation efflux protein transmembrane domain-like"/>
    <property type="match status" value="1"/>
</dbReference>
<feature type="transmembrane region" description="Helical" evidence="7">
    <location>
        <begin position="21"/>
        <end position="43"/>
    </location>
</feature>
<comment type="subcellular location">
    <subcellularLocation>
        <location evidence="1">Membrane</location>
        <topology evidence="1">Multi-pass membrane protein</topology>
    </subcellularLocation>
</comment>
<feature type="transmembrane region" description="Helical" evidence="7">
    <location>
        <begin position="118"/>
        <end position="136"/>
    </location>
</feature>
<evidence type="ECO:0000259" key="9">
    <source>
        <dbReference type="Pfam" id="PF16916"/>
    </source>
</evidence>
<evidence type="ECO:0000313" key="10">
    <source>
        <dbReference type="EMBL" id="SQF40270.1"/>
    </source>
</evidence>
<dbReference type="InterPro" id="IPR027469">
    <property type="entry name" value="Cation_efflux_TMD_sf"/>
</dbReference>
<keyword evidence="3" id="KW-0813">Transport</keyword>
<dbReference type="InterPro" id="IPR036837">
    <property type="entry name" value="Cation_efflux_CTD_sf"/>
</dbReference>
<keyword evidence="5 7" id="KW-1133">Transmembrane helix</keyword>
<feature type="domain" description="Cation efflux protein cytoplasmic" evidence="9">
    <location>
        <begin position="212"/>
        <end position="287"/>
    </location>
</feature>
<dbReference type="Gene3D" id="1.20.1510.10">
    <property type="entry name" value="Cation efflux protein transmembrane domain"/>
    <property type="match status" value="1"/>
</dbReference>
<accession>A0A2X3VFN4</accession>
<evidence type="ECO:0000256" key="5">
    <source>
        <dbReference type="ARBA" id="ARBA00022989"/>
    </source>
</evidence>
<dbReference type="AlphaFoldDB" id="A0A2X3VFN4"/>
<dbReference type="EMBL" id="LS483343">
    <property type="protein sequence ID" value="SQF40270.1"/>
    <property type="molecule type" value="Genomic_DNA"/>
</dbReference>
<name>A0A2X3VFN4_9STRE</name>
<dbReference type="InterPro" id="IPR050291">
    <property type="entry name" value="CDF_Transporter"/>
</dbReference>
<dbReference type="InterPro" id="IPR027470">
    <property type="entry name" value="Cation_efflux_CTD"/>
</dbReference>
<reference evidence="10 11" key="1">
    <citation type="submission" date="2018-06" db="EMBL/GenBank/DDBJ databases">
        <authorList>
            <consortium name="Pathogen Informatics"/>
            <person name="Doyle S."/>
        </authorList>
    </citation>
    <scope>NUCLEOTIDE SEQUENCE [LARGE SCALE GENOMIC DNA]</scope>
    <source>
        <strain evidence="10 11">NCTC12278</strain>
    </source>
</reference>
<dbReference type="PANTHER" id="PTHR43840:SF50">
    <property type="entry name" value="MANGANESE EFFLUX SYSTEM PROTEIN MNES"/>
    <property type="match status" value="1"/>
</dbReference>
<feature type="transmembrane region" description="Helical" evidence="7">
    <location>
        <begin position="183"/>
        <end position="207"/>
    </location>
</feature>
<feature type="domain" description="Cation efflux protein transmembrane" evidence="8">
    <location>
        <begin position="16"/>
        <end position="207"/>
    </location>
</feature>
<dbReference type="PANTHER" id="PTHR43840">
    <property type="entry name" value="MITOCHONDRIAL METAL TRANSPORTER 1-RELATED"/>
    <property type="match status" value="1"/>
</dbReference>
<feature type="transmembrane region" description="Helical" evidence="7">
    <location>
        <begin position="78"/>
        <end position="98"/>
    </location>
</feature>
<feature type="transmembrane region" description="Helical" evidence="7">
    <location>
        <begin position="49"/>
        <end position="66"/>
    </location>
</feature>
<dbReference type="OrthoDB" id="9806522at2"/>
<dbReference type="Proteomes" id="UP000249495">
    <property type="component" value="Chromosome 1"/>
</dbReference>
<evidence type="ECO:0000256" key="6">
    <source>
        <dbReference type="ARBA" id="ARBA00023136"/>
    </source>
</evidence>
<evidence type="ECO:0000313" key="11">
    <source>
        <dbReference type="Proteomes" id="UP000249495"/>
    </source>
</evidence>
<dbReference type="FunFam" id="1.20.1510.10:FF:000006">
    <property type="entry name" value="Divalent cation efflux transporter"/>
    <property type="match status" value="1"/>
</dbReference>
<dbReference type="Pfam" id="PF01545">
    <property type="entry name" value="Cation_efflux"/>
    <property type="match status" value="1"/>
</dbReference>
<gene>
    <name evidence="10" type="primary">fieF</name>
    <name evidence="10" type="ORF">NCTC12278_00858</name>
</gene>
<evidence type="ECO:0000256" key="4">
    <source>
        <dbReference type="ARBA" id="ARBA00022692"/>
    </source>
</evidence>
<keyword evidence="4 7" id="KW-0812">Transmembrane</keyword>
<evidence type="ECO:0000256" key="3">
    <source>
        <dbReference type="ARBA" id="ARBA00022448"/>
    </source>
</evidence>
<dbReference type="Gene3D" id="3.30.70.1350">
    <property type="entry name" value="Cation efflux protein, cytoplasmic domain"/>
    <property type="match status" value="1"/>
</dbReference>
<dbReference type="InterPro" id="IPR002524">
    <property type="entry name" value="Cation_efflux"/>
</dbReference>
<dbReference type="RefSeq" id="WP_018029715.1">
    <property type="nucleotide sequence ID" value="NZ_CAMCCF010000001.1"/>
</dbReference>
<comment type="similarity">
    <text evidence="2">Belongs to the cation diffusion facilitator (CDF) transporter (TC 2.A.4) family.</text>
</comment>
<dbReference type="NCBIfam" id="TIGR01297">
    <property type="entry name" value="CDF"/>
    <property type="match status" value="1"/>
</dbReference>
<dbReference type="SUPFAM" id="SSF160240">
    <property type="entry name" value="Cation efflux protein cytoplasmic domain-like"/>
    <property type="match status" value="1"/>
</dbReference>
<sequence length="395" mass="44197">MSTPQANLKLARRGPIVSISVYLLLALAKLISGHFVHSASLIADGFNNISDIIANLTILIGLYLASRPADNDHRFGHWKIEDLASLITSFIMFTVGFQVLIETVNRLVKNNQTAIDPIGAWVGAASALLMYGVYLYNRRLYKETNSAALNAAAKDNLSDAATSLGTSLSILASAFNFPIVDKIAAIIITVFILKTAYDIFAASAFSLSDGFDEIQLQAYEKAILEIPEIYAVKSKRGRTYGSNVFLDLVLEMNPDLSVYESHAITEEVEKLLQNNFNVYDIDIHVEPAPIPEDEIFNNVFRKLHHFEKTLQTPSPDREELISENLLFIGQEGQKSPQAFLKQQETLSHSLQAFTVISVSQKSKLVSYESDNYRHTSLWRRNKDWALIFHQITPKK</sequence>
<evidence type="ECO:0000256" key="2">
    <source>
        <dbReference type="ARBA" id="ARBA00008114"/>
    </source>
</evidence>